<keyword evidence="3" id="KW-0720">Serine protease</keyword>
<dbReference type="PROSITE" id="PS50240">
    <property type="entry name" value="TRYPSIN_DOM"/>
    <property type="match status" value="1"/>
</dbReference>
<evidence type="ECO:0000256" key="3">
    <source>
        <dbReference type="ARBA" id="ARBA00022825"/>
    </source>
</evidence>
<evidence type="ECO:0000256" key="5">
    <source>
        <dbReference type="SAM" id="MobiDB-lite"/>
    </source>
</evidence>
<keyword evidence="8" id="KW-1185">Reference proteome</keyword>
<gene>
    <name evidence="7" type="ORF">PYW07_005185</name>
</gene>
<dbReference type="SUPFAM" id="SSF50494">
    <property type="entry name" value="Trypsin-like serine proteases"/>
    <property type="match status" value="1"/>
</dbReference>
<dbReference type="AlphaFoldDB" id="A0AAD8DPB4"/>
<sequence>MGAGQIGGIATLVDMDFKNAATFLGYPAQPTEAQYVVHYLSHAMMFCLGVVIEAHVVLTPASCVHGERYKFNVIGGTHEFLENTGISRLVDHLCVHRGYNSSQRWADCLTDNLALLVLTKQFSFNKREAGTGFLINRIRYGVLASKEDTLFKDTTCRYYGFGSRRNGYLIPLLIELHRMNVVVLPRSKCLAMFNYQEKFLCIQQSQCRSEKFGALCPDDIGSVIVCSGFAQGMMISRLVDRPCGVGFLDLSRYTKFLTCGVDDSRDVIDSDGDGRYFDFQSQKLSSVPMVHTLPPDNTTSEESAEAIKHKKNPDEPITEPPSHPYVA</sequence>
<dbReference type="Gene3D" id="2.40.10.10">
    <property type="entry name" value="Trypsin-like serine proteases"/>
    <property type="match status" value="1"/>
</dbReference>
<feature type="region of interest" description="Disordered" evidence="5">
    <location>
        <begin position="288"/>
        <end position="327"/>
    </location>
</feature>
<dbReference type="InterPro" id="IPR009003">
    <property type="entry name" value="Peptidase_S1_PA"/>
</dbReference>
<feature type="domain" description="Peptidase S1" evidence="6">
    <location>
        <begin position="5"/>
        <end position="285"/>
    </location>
</feature>
<evidence type="ECO:0000313" key="8">
    <source>
        <dbReference type="Proteomes" id="UP001231518"/>
    </source>
</evidence>
<dbReference type="Pfam" id="PF00089">
    <property type="entry name" value="Trypsin"/>
    <property type="match status" value="1"/>
</dbReference>
<dbReference type="GO" id="GO:0006508">
    <property type="term" value="P:proteolysis"/>
    <property type="evidence" value="ECO:0007669"/>
    <property type="project" value="UniProtKB-KW"/>
</dbReference>
<dbReference type="EMBL" id="JARGEI010000021">
    <property type="protein sequence ID" value="KAJ8712343.1"/>
    <property type="molecule type" value="Genomic_DNA"/>
</dbReference>
<evidence type="ECO:0000256" key="1">
    <source>
        <dbReference type="ARBA" id="ARBA00022670"/>
    </source>
</evidence>
<dbReference type="GO" id="GO:0004252">
    <property type="term" value="F:serine-type endopeptidase activity"/>
    <property type="evidence" value="ECO:0007669"/>
    <property type="project" value="InterPro"/>
</dbReference>
<dbReference type="SMART" id="SM00020">
    <property type="entry name" value="Tryp_SPc"/>
    <property type="match status" value="1"/>
</dbReference>
<dbReference type="PANTHER" id="PTHR24276">
    <property type="entry name" value="POLYSERASE-RELATED"/>
    <property type="match status" value="1"/>
</dbReference>
<dbReference type="Proteomes" id="UP001231518">
    <property type="component" value="Chromosome 17"/>
</dbReference>
<evidence type="ECO:0000313" key="7">
    <source>
        <dbReference type="EMBL" id="KAJ8712343.1"/>
    </source>
</evidence>
<keyword evidence="1" id="KW-0645">Protease</keyword>
<dbReference type="InterPro" id="IPR050430">
    <property type="entry name" value="Peptidase_S1"/>
</dbReference>
<name>A0AAD8DPB4_MYTSE</name>
<comment type="caution">
    <text evidence="7">The sequence shown here is derived from an EMBL/GenBank/DDBJ whole genome shotgun (WGS) entry which is preliminary data.</text>
</comment>
<dbReference type="InterPro" id="IPR043504">
    <property type="entry name" value="Peptidase_S1_PA_chymotrypsin"/>
</dbReference>
<keyword evidence="4" id="KW-1015">Disulfide bond</keyword>
<proteinExistence type="predicted"/>
<protein>
    <recommendedName>
        <fullName evidence="6">Peptidase S1 domain-containing protein</fullName>
    </recommendedName>
</protein>
<feature type="compositionally biased region" description="Pro residues" evidence="5">
    <location>
        <begin position="318"/>
        <end position="327"/>
    </location>
</feature>
<keyword evidence="2" id="KW-0378">Hydrolase</keyword>
<dbReference type="InterPro" id="IPR001254">
    <property type="entry name" value="Trypsin_dom"/>
</dbReference>
<accession>A0AAD8DPB4</accession>
<evidence type="ECO:0000259" key="6">
    <source>
        <dbReference type="PROSITE" id="PS50240"/>
    </source>
</evidence>
<reference evidence="7" key="1">
    <citation type="submission" date="2023-03" db="EMBL/GenBank/DDBJ databases">
        <title>Chromosome-level genomes of two armyworms, Mythimna separata and Mythimna loreyi, provide insights into the biosynthesis and reception of sex pheromones.</title>
        <authorList>
            <person name="Zhao H."/>
        </authorList>
    </citation>
    <scope>NUCLEOTIDE SEQUENCE</scope>
    <source>
        <strain evidence="7">BeijingLab</strain>
        <tissue evidence="7">Pupa</tissue>
    </source>
</reference>
<organism evidence="7 8">
    <name type="scientific">Mythimna separata</name>
    <name type="common">Oriental armyworm</name>
    <name type="synonym">Pseudaletia separata</name>
    <dbReference type="NCBI Taxonomy" id="271217"/>
    <lineage>
        <taxon>Eukaryota</taxon>
        <taxon>Metazoa</taxon>
        <taxon>Ecdysozoa</taxon>
        <taxon>Arthropoda</taxon>
        <taxon>Hexapoda</taxon>
        <taxon>Insecta</taxon>
        <taxon>Pterygota</taxon>
        <taxon>Neoptera</taxon>
        <taxon>Endopterygota</taxon>
        <taxon>Lepidoptera</taxon>
        <taxon>Glossata</taxon>
        <taxon>Ditrysia</taxon>
        <taxon>Noctuoidea</taxon>
        <taxon>Noctuidae</taxon>
        <taxon>Noctuinae</taxon>
        <taxon>Hadenini</taxon>
        <taxon>Mythimna</taxon>
    </lineage>
</organism>
<dbReference type="PANTHER" id="PTHR24276:SF98">
    <property type="entry name" value="FI18310P1-RELATED"/>
    <property type="match status" value="1"/>
</dbReference>
<evidence type="ECO:0000256" key="4">
    <source>
        <dbReference type="ARBA" id="ARBA00023157"/>
    </source>
</evidence>
<evidence type="ECO:0000256" key="2">
    <source>
        <dbReference type="ARBA" id="ARBA00022801"/>
    </source>
</evidence>